<dbReference type="NCBIfam" id="TIGR03188">
    <property type="entry name" value="histidine_hisI"/>
    <property type="match status" value="1"/>
</dbReference>
<protein>
    <recommendedName>
        <fullName evidence="4">phosphoribosyl-ATP diphosphatase</fullName>
        <ecNumber evidence="4">3.6.1.31</ecNumber>
    </recommendedName>
</protein>
<dbReference type="UniPathway" id="UPA00031">
    <property type="reaction ID" value="UER00007"/>
</dbReference>
<evidence type="ECO:0000256" key="3">
    <source>
        <dbReference type="ARBA" id="ARBA00009392"/>
    </source>
</evidence>
<keyword evidence="8" id="KW-0067">ATP-binding</keyword>
<dbReference type="GO" id="GO:0005524">
    <property type="term" value="F:ATP binding"/>
    <property type="evidence" value="ECO:0007669"/>
    <property type="project" value="UniProtKB-KW"/>
</dbReference>
<evidence type="ECO:0000256" key="8">
    <source>
        <dbReference type="ARBA" id="ARBA00022840"/>
    </source>
</evidence>
<evidence type="ECO:0000256" key="6">
    <source>
        <dbReference type="ARBA" id="ARBA00022741"/>
    </source>
</evidence>
<evidence type="ECO:0000256" key="7">
    <source>
        <dbReference type="ARBA" id="ARBA00022801"/>
    </source>
</evidence>
<dbReference type="SUPFAM" id="SSF101386">
    <property type="entry name" value="all-alpha NTP pyrophosphatases"/>
    <property type="match status" value="1"/>
</dbReference>
<evidence type="ECO:0000313" key="11">
    <source>
        <dbReference type="Proteomes" id="UP000245086"/>
    </source>
</evidence>
<evidence type="ECO:0000256" key="4">
    <source>
        <dbReference type="ARBA" id="ARBA00012414"/>
    </source>
</evidence>
<dbReference type="OrthoDB" id="9814738at2"/>
<dbReference type="GO" id="GO:0000105">
    <property type="term" value="P:L-histidine biosynthetic process"/>
    <property type="evidence" value="ECO:0007669"/>
    <property type="project" value="UniProtKB-UniPathway"/>
</dbReference>
<dbReference type="Proteomes" id="UP000245086">
    <property type="component" value="Unassembled WGS sequence"/>
</dbReference>
<comment type="pathway">
    <text evidence="2">Amino-acid biosynthesis; L-histidine biosynthesis; L-histidine from 5-phospho-alpha-D-ribose 1-diphosphate: step 2/9.</text>
</comment>
<keyword evidence="6" id="KW-0547">Nucleotide-binding</keyword>
<keyword evidence="9" id="KW-0368">Histidine biosynthesis</keyword>
<evidence type="ECO:0000256" key="2">
    <source>
        <dbReference type="ARBA" id="ARBA00005204"/>
    </source>
</evidence>
<gene>
    <name evidence="10" type="primary">hisE</name>
    <name evidence="10" type="ORF">PbB2_02976</name>
</gene>
<name>A0A2P2EDZ0_9PROT</name>
<proteinExistence type="inferred from homology"/>
<evidence type="ECO:0000313" key="10">
    <source>
        <dbReference type="EMBL" id="GBF59282.1"/>
    </source>
</evidence>
<comment type="caution">
    <text evidence="10">The sequence shown here is derived from an EMBL/GenBank/DDBJ whole genome shotgun (WGS) entry which is preliminary data.</text>
</comment>
<keyword evidence="7 10" id="KW-0378">Hydrolase</keyword>
<dbReference type="EC" id="3.6.1.31" evidence="4"/>
<dbReference type="Pfam" id="PF01503">
    <property type="entry name" value="PRA-PH"/>
    <property type="match status" value="1"/>
</dbReference>
<reference evidence="10 11" key="1">
    <citation type="journal article" date="2018" name="Genome Announc.">
        <title>Draft Genome Sequence of "Candidatus Phycosocius bacilliformis," an Alphaproteobacterial Ectosymbiont of the Hydrocarbon-Producing Green Alga Botryococcus braunii.</title>
        <authorList>
            <person name="Tanabe Y."/>
            <person name="Yamaguchi H."/>
            <person name="Watanabe M.M."/>
        </authorList>
    </citation>
    <scope>NUCLEOTIDE SEQUENCE [LARGE SCALE GENOMIC DNA]</scope>
    <source>
        <strain evidence="10 11">BOTRYCO-2</strain>
    </source>
</reference>
<dbReference type="RefSeq" id="WP_108986165.1">
    <property type="nucleotide sequence ID" value="NZ_BFBR01000011.1"/>
</dbReference>
<keyword evidence="5" id="KW-0028">Amino-acid biosynthesis</keyword>
<dbReference type="InterPro" id="IPR008179">
    <property type="entry name" value="HisE"/>
</dbReference>
<sequence length="115" mass="11805">MSATAPDISLGQALDQLIADLALKKNADPHESYTARLLRDGPMAAAKKLGEEGVETALAVAAGTPAQIAVESADLLYHLAISLMSREVDPAEVGAVLAARRGLSGLAEKAARAKS</sequence>
<dbReference type="GO" id="GO:0004636">
    <property type="term" value="F:phosphoribosyl-ATP diphosphatase activity"/>
    <property type="evidence" value="ECO:0007669"/>
    <property type="project" value="UniProtKB-EC"/>
</dbReference>
<dbReference type="Gene3D" id="1.10.287.1080">
    <property type="entry name" value="MazG-like"/>
    <property type="match status" value="1"/>
</dbReference>
<evidence type="ECO:0000256" key="9">
    <source>
        <dbReference type="ARBA" id="ARBA00023102"/>
    </source>
</evidence>
<evidence type="ECO:0000256" key="1">
    <source>
        <dbReference type="ARBA" id="ARBA00001460"/>
    </source>
</evidence>
<dbReference type="EMBL" id="BFBR01000011">
    <property type="protein sequence ID" value="GBF59282.1"/>
    <property type="molecule type" value="Genomic_DNA"/>
</dbReference>
<dbReference type="PANTHER" id="PTHR42945:SF1">
    <property type="entry name" value="HISTIDINE BIOSYNTHESIS BIFUNCTIONAL PROTEIN HIS7"/>
    <property type="match status" value="1"/>
</dbReference>
<accession>A0A2P2EDZ0</accession>
<dbReference type="InterPro" id="IPR021130">
    <property type="entry name" value="PRib-ATP_PPHydrolase-like"/>
</dbReference>
<dbReference type="AlphaFoldDB" id="A0A2P2EDZ0"/>
<evidence type="ECO:0000256" key="5">
    <source>
        <dbReference type="ARBA" id="ARBA00022605"/>
    </source>
</evidence>
<comment type="similarity">
    <text evidence="3">Belongs to the PRA-PH family.</text>
</comment>
<keyword evidence="11" id="KW-1185">Reference proteome</keyword>
<dbReference type="PANTHER" id="PTHR42945">
    <property type="entry name" value="HISTIDINE BIOSYNTHESIS BIFUNCTIONAL PROTEIN"/>
    <property type="match status" value="1"/>
</dbReference>
<comment type="catalytic activity">
    <reaction evidence="1">
        <text>1-(5-phospho-beta-D-ribosyl)-ATP + H2O = 1-(5-phospho-beta-D-ribosyl)-5'-AMP + diphosphate + H(+)</text>
        <dbReference type="Rhea" id="RHEA:22828"/>
        <dbReference type="ChEBI" id="CHEBI:15377"/>
        <dbReference type="ChEBI" id="CHEBI:15378"/>
        <dbReference type="ChEBI" id="CHEBI:33019"/>
        <dbReference type="ChEBI" id="CHEBI:59457"/>
        <dbReference type="ChEBI" id="CHEBI:73183"/>
        <dbReference type="EC" id="3.6.1.31"/>
    </reaction>
</comment>
<organism evidence="10 11">
    <name type="scientific">Candidatus Phycosocius bacilliformis</name>
    <dbReference type="NCBI Taxonomy" id="1445552"/>
    <lineage>
        <taxon>Bacteria</taxon>
        <taxon>Pseudomonadati</taxon>
        <taxon>Pseudomonadota</taxon>
        <taxon>Alphaproteobacteria</taxon>
        <taxon>Caulobacterales</taxon>
        <taxon>Caulobacterales incertae sedis</taxon>
        <taxon>Candidatus Phycosocius</taxon>
    </lineage>
</organism>
<dbReference type="CDD" id="cd11534">
    <property type="entry name" value="NTP-PPase_HisIE_like"/>
    <property type="match status" value="1"/>
</dbReference>